<sequence length="413" mass="45321">MTQMNCMAMLLAGGEGKRLAPLTTTLAKPVVPFGERYRMIDFPLSNCINSGIRNIGVLTQYLADTVHTHIGDGGAWLNAIQPKHLGEIALLPAADNSPDGCYTGTADAIFRNLSYIELHDPEHVLILSGDHIYQMDYRPMLEAHIESGAAATIAVKRVPWHEASRFGILNTNDDYSVVEFEEKPARPRSNLASMGIYMFRTDKLKEVLTQDAFNEASSHDFGKDIIPMLLQEGAGLTAYPYEGYWRDVGTVDSLWEAHMELIDDTFQLSEPYWPLHTSYTPASTRQNRRNALVPDDCIVDSHCRMDGSAQRSIISADVEVGKGSLVFESVIMPGARIGRHVRIHKAIIGENAVIEDGAVIGAPQAEQITVIGPGERIASGRKAVSASRETIAALLAGAGRRERELYNGKALSY</sequence>
<dbReference type="Gene3D" id="3.90.550.10">
    <property type="entry name" value="Spore Coat Polysaccharide Biosynthesis Protein SpsA, Chain A"/>
    <property type="match status" value="1"/>
</dbReference>
<dbReference type="PANTHER" id="PTHR43523:SF2">
    <property type="entry name" value="GLUCOSE-1-PHOSPHATE ADENYLYLTRANSFERASE"/>
    <property type="match status" value="1"/>
</dbReference>
<dbReference type="SUPFAM" id="SSF51161">
    <property type="entry name" value="Trimeric LpxA-like enzymes"/>
    <property type="match status" value="1"/>
</dbReference>
<dbReference type="Pfam" id="PF00483">
    <property type="entry name" value="NTP_transferase"/>
    <property type="match status" value="1"/>
</dbReference>
<name>A0A1I2HHH6_9BACL</name>
<dbReference type="SUPFAM" id="SSF53448">
    <property type="entry name" value="Nucleotide-diphospho-sugar transferases"/>
    <property type="match status" value="1"/>
</dbReference>
<dbReference type="EMBL" id="FOMT01000007">
    <property type="protein sequence ID" value="SFF28978.1"/>
    <property type="molecule type" value="Genomic_DNA"/>
</dbReference>
<evidence type="ECO:0000313" key="7">
    <source>
        <dbReference type="EMBL" id="SFF28978.1"/>
    </source>
</evidence>
<evidence type="ECO:0000259" key="5">
    <source>
        <dbReference type="Pfam" id="PF00483"/>
    </source>
</evidence>
<dbReference type="InterPro" id="IPR005835">
    <property type="entry name" value="NTP_transferase_dom"/>
</dbReference>
<comment type="similarity">
    <text evidence="1">Belongs to the bacterial/plant glucose-1-phosphate adenylyltransferase family.</text>
</comment>
<gene>
    <name evidence="7" type="ORF">SAMN05216378_5813</name>
</gene>
<dbReference type="OrthoDB" id="9801810at2"/>
<dbReference type="CDD" id="cd02508">
    <property type="entry name" value="ADP_Glucose_PP"/>
    <property type="match status" value="1"/>
</dbReference>
<dbReference type="InterPro" id="IPR029044">
    <property type="entry name" value="Nucleotide-diphossugar_trans"/>
</dbReference>
<evidence type="ECO:0000256" key="4">
    <source>
        <dbReference type="ARBA" id="ARBA00023056"/>
    </source>
</evidence>
<keyword evidence="4" id="KW-0320">Glycogen biosynthesis</keyword>
<dbReference type="Gene3D" id="2.160.10.10">
    <property type="entry name" value="Hexapeptide repeat proteins"/>
    <property type="match status" value="1"/>
</dbReference>
<dbReference type="CDD" id="cd04651">
    <property type="entry name" value="LbH_G1P_AT_C"/>
    <property type="match status" value="1"/>
</dbReference>
<proteinExistence type="inferred from homology"/>
<keyword evidence="3 7" id="KW-0548">Nucleotidyltransferase</keyword>
<keyword evidence="2 7" id="KW-0808">Transferase</keyword>
<evidence type="ECO:0000256" key="1">
    <source>
        <dbReference type="ARBA" id="ARBA00010443"/>
    </source>
</evidence>
<evidence type="ECO:0000259" key="6">
    <source>
        <dbReference type="Pfam" id="PF24894"/>
    </source>
</evidence>
<organism evidence="7 8">
    <name type="scientific">Paenibacillus catalpae</name>
    <dbReference type="NCBI Taxonomy" id="1045775"/>
    <lineage>
        <taxon>Bacteria</taxon>
        <taxon>Bacillati</taxon>
        <taxon>Bacillota</taxon>
        <taxon>Bacilli</taxon>
        <taxon>Bacillales</taxon>
        <taxon>Paenibacillaceae</taxon>
        <taxon>Paenibacillus</taxon>
    </lineage>
</organism>
<accession>A0A1I2HHH6</accession>
<evidence type="ECO:0000256" key="2">
    <source>
        <dbReference type="ARBA" id="ARBA00022679"/>
    </source>
</evidence>
<feature type="domain" description="Glucose-1-phosphate adenylyltransferase/Bifunctional protein GlmU-like C-terminal hexapeptide" evidence="6">
    <location>
        <begin position="293"/>
        <end position="365"/>
    </location>
</feature>
<dbReference type="RefSeq" id="WP_091190333.1">
    <property type="nucleotide sequence ID" value="NZ_FOMT01000007.1"/>
</dbReference>
<dbReference type="GO" id="GO:0005978">
    <property type="term" value="P:glycogen biosynthetic process"/>
    <property type="evidence" value="ECO:0007669"/>
    <property type="project" value="UniProtKB-KW"/>
</dbReference>
<dbReference type="AlphaFoldDB" id="A0A1I2HHH6"/>
<dbReference type="GO" id="GO:0008878">
    <property type="term" value="F:glucose-1-phosphate adenylyltransferase activity"/>
    <property type="evidence" value="ECO:0007669"/>
    <property type="project" value="InterPro"/>
</dbReference>
<dbReference type="Pfam" id="PF24894">
    <property type="entry name" value="Hexapep_GlmU"/>
    <property type="match status" value="1"/>
</dbReference>
<protein>
    <submittedName>
        <fullName evidence="7">Glucose-1-phosphate adenylyltransferase</fullName>
    </submittedName>
</protein>
<dbReference type="STRING" id="1045775.SAMN05216378_5813"/>
<dbReference type="Proteomes" id="UP000198855">
    <property type="component" value="Unassembled WGS sequence"/>
</dbReference>
<dbReference type="PANTHER" id="PTHR43523">
    <property type="entry name" value="GLUCOSE-1-PHOSPHATE ADENYLYLTRANSFERASE-RELATED"/>
    <property type="match status" value="1"/>
</dbReference>
<evidence type="ECO:0000313" key="8">
    <source>
        <dbReference type="Proteomes" id="UP000198855"/>
    </source>
</evidence>
<feature type="domain" description="Nucleotidyl transferase" evidence="5">
    <location>
        <begin position="8"/>
        <end position="262"/>
    </location>
</feature>
<dbReference type="InterPro" id="IPR056818">
    <property type="entry name" value="GlmU/GlgC-like_hexapep"/>
</dbReference>
<dbReference type="InterPro" id="IPR011831">
    <property type="entry name" value="ADP-Glc_PPase"/>
</dbReference>
<reference evidence="8" key="1">
    <citation type="submission" date="2016-10" db="EMBL/GenBank/DDBJ databases">
        <authorList>
            <person name="Varghese N."/>
            <person name="Submissions S."/>
        </authorList>
    </citation>
    <scope>NUCLEOTIDE SEQUENCE [LARGE SCALE GENOMIC DNA]</scope>
    <source>
        <strain evidence="8">CGMCC 1.10784</strain>
    </source>
</reference>
<dbReference type="InterPro" id="IPR011004">
    <property type="entry name" value="Trimer_LpxA-like_sf"/>
</dbReference>
<evidence type="ECO:0000256" key="3">
    <source>
        <dbReference type="ARBA" id="ARBA00022695"/>
    </source>
</evidence>
<keyword evidence="8" id="KW-1185">Reference proteome</keyword>